<sequence length="161" mass="17691">MKLVGAGGRLEAPLFRGDNMDSSSKAPWSSQGTWVHWLRDGMTSCCPWTPSQTGDPEPTGGHFAPASTSSRGTPARFEEPAGENAPHCSISNQGRVRVTQGFQSSPSWAQDWLSHLDFSSFSRPARSATQPGRGHSYGLWRWTACTMYRLRRKQGQQYSGA</sequence>
<comment type="caution">
    <text evidence="2">The sequence shown here is derived from an EMBL/GenBank/DDBJ whole genome shotgun (WGS) entry which is preliminary data.</text>
</comment>
<reference evidence="2" key="2">
    <citation type="submission" date="2023-05" db="EMBL/GenBank/DDBJ databases">
        <authorList>
            <consortium name="Lawrence Berkeley National Laboratory"/>
            <person name="Steindorff A."/>
            <person name="Hensen N."/>
            <person name="Bonometti L."/>
            <person name="Westerberg I."/>
            <person name="Brannstrom I.O."/>
            <person name="Guillou S."/>
            <person name="Cros-Aarteil S."/>
            <person name="Calhoun S."/>
            <person name="Haridas S."/>
            <person name="Kuo A."/>
            <person name="Mondo S."/>
            <person name="Pangilinan J."/>
            <person name="Riley R."/>
            <person name="Labutti K."/>
            <person name="Andreopoulos B."/>
            <person name="Lipzen A."/>
            <person name="Chen C."/>
            <person name="Yanf M."/>
            <person name="Daum C."/>
            <person name="Ng V."/>
            <person name="Clum A."/>
            <person name="Ohm R."/>
            <person name="Martin F."/>
            <person name="Silar P."/>
            <person name="Natvig D."/>
            <person name="Lalanne C."/>
            <person name="Gautier V."/>
            <person name="Ament-Velasquez S.L."/>
            <person name="Kruys A."/>
            <person name="Hutchinson M.I."/>
            <person name="Powell A.J."/>
            <person name="Barry K."/>
            <person name="Miller A.N."/>
            <person name="Grigoriev I.V."/>
            <person name="Debuchy R."/>
            <person name="Gladieux P."/>
            <person name="Thoren M.H."/>
            <person name="Johannesson H."/>
        </authorList>
    </citation>
    <scope>NUCLEOTIDE SEQUENCE</scope>
    <source>
        <strain evidence="2">CBS 508.74</strain>
    </source>
</reference>
<evidence type="ECO:0000256" key="1">
    <source>
        <dbReference type="SAM" id="MobiDB-lite"/>
    </source>
</evidence>
<protein>
    <submittedName>
        <fullName evidence="2">Uncharacterized protein</fullName>
    </submittedName>
</protein>
<name>A0AAN6QGH0_9PEZI</name>
<dbReference type="AlphaFoldDB" id="A0AAN6QGH0"/>
<reference evidence="2" key="1">
    <citation type="journal article" date="2023" name="Mol. Phylogenet. Evol.">
        <title>Genome-scale phylogeny and comparative genomics of the fungal order Sordariales.</title>
        <authorList>
            <person name="Hensen N."/>
            <person name="Bonometti L."/>
            <person name="Westerberg I."/>
            <person name="Brannstrom I.O."/>
            <person name="Guillou S."/>
            <person name="Cros-Aarteil S."/>
            <person name="Calhoun S."/>
            <person name="Haridas S."/>
            <person name="Kuo A."/>
            <person name="Mondo S."/>
            <person name="Pangilinan J."/>
            <person name="Riley R."/>
            <person name="LaButti K."/>
            <person name="Andreopoulos B."/>
            <person name="Lipzen A."/>
            <person name="Chen C."/>
            <person name="Yan M."/>
            <person name="Daum C."/>
            <person name="Ng V."/>
            <person name="Clum A."/>
            <person name="Steindorff A."/>
            <person name="Ohm R.A."/>
            <person name="Martin F."/>
            <person name="Silar P."/>
            <person name="Natvig D.O."/>
            <person name="Lalanne C."/>
            <person name="Gautier V."/>
            <person name="Ament-Velasquez S.L."/>
            <person name="Kruys A."/>
            <person name="Hutchinson M.I."/>
            <person name="Powell A.J."/>
            <person name="Barry K."/>
            <person name="Miller A.N."/>
            <person name="Grigoriev I.V."/>
            <person name="Debuchy R."/>
            <person name="Gladieux P."/>
            <person name="Hiltunen Thoren M."/>
            <person name="Johannesson H."/>
        </authorList>
    </citation>
    <scope>NUCLEOTIDE SEQUENCE</scope>
    <source>
        <strain evidence="2">CBS 508.74</strain>
    </source>
</reference>
<dbReference type="RefSeq" id="XP_064665904.1">
    <property type="nucleotide sequence ID" value="XM_064809653.1"/>
</dbReference>
<gene>
    <name evidence="2" type="ORF">N656DRAFT_437071</name>
</gene>
<dbReference type="GeneID" id="89933777"/>
<evidence type="ECO:0000313" key="2">
    <source>
        <dbReference type="EMBL" id="KAK4108334.1"/>
    </source>
</evidence>
<keyword evidence="3" id="KW-1185">Reference proteome</keyword>
<accession>A0AAN6QGH0</accession>
<dbReference type="Proteomes" id="UP001302812">
    <property type="component" value="Unassembled WGS sequence"/>
</dbReference>
<proteinExistence type="predicted"/>
<organism evidence="2 3">
    <name type="scientific">Canariomyces notabilis</name>
    <dbReference type="NCBI Taxonomy" id="2074819"/>
    <lineage>
        <taxon>Eukaryota</taxon>
        <taxon>Fungi</taxon>
        <taxon>Dikarya</taxon>
        <taxon>Ascomycota</taxon>
        <taxon>Pezizomycotina</taxon>
        <taxon>Sordariomycetes</taxon>
        <taxon>Sordariomycetidae</taxon>
        <taxon>Sordariales</taxon>
        <taxon>Chaetomiaceae</taxon>
        <taxon>Canariomyces</taxon>
    </lineage>
</organism>
<feature type="region of interest" description="Disordered" evidence="1">
    <location>
        <begin position="50"/>
        <end position="89"/>
    </location>
</feature>
<evidence type="ECO:0000313" key="3">
    <source>
        <dbReference type="Proteomes" id="UP001302812"/>
    </source>
</evidence>
<dbReference type="EMBL" id="MU853364">
    <property type="protein sequence ID" value="KAK4108334.1"/>
    <property type="molecule type" value="Genomic_DNA"/>
</dbReference>